<dbReference type="RefSeq" id="WP_129420681.1">
    <property type="nucleotide sequence ID" value="NZ_MZMU01000015.1"/>
</dbReference>
<name>A0A4Q1TQ93_RHILE</name>
<dbReference type="InterPro" id="IPR002491">
    <property type="entry name" value="ABC_transptr_periplasmic_BD"/>
</dbReference>
<proteinExistence type="predicted"/>
<evidence type="ECO:0000313" key="3">
    <source>
        <dbReference type="EMBL" id="RXT20969.1"/>
    </source>
</evidence>
<comment type="caution">
    <text evidence="3">The sequence shown here is derived from an EMBL/GenBank/DDBJ whole genome shotgun (WGS) entry which is preliminary data.</text>
</comment>
<accession>A0A4Q1TQ93</accession>
<keyword evidence="1" id="KW-0732">Signal</keyword>
<organism evidence="3 4">
    <name type="scientific">Rhizobium leguminosarum</name>
    <dbReference type="NCBI Taxonomy" id="384"/>
    <lineage>
        <taxon>Bacteria</taxon>
        <taxon>Pseudomonadati</taxon>
        <taxon>Pseudomonadota</taxon>
        <taxon>Alphaproteobacteria</taxon>
        <taxon>Hyphomicrobiales</taxon>
        <taxon>Rhizobiaceae</taxon>
        <taxon>Rhizobium/Agrobacterium group</taxon>
        <taxon>Rhizobium</taxon>
    </lineage>
</organism>
<dbReference type="Gene3D" id="3.40.50.1980">
    <property type="entry name" value="Nitrogenase molybdenum iron protein domain"/>
    <property type="match status" value="2"/>
</dbReference>
<evidence type="ECO:0000256" key="1">
    <source>
        <dbReference type="SAM" id="SignalP"/>
    </source>
</evidence>
<evidence type="ECO:0000259" key="2">
    <source>
        <dbReference type="PROSITE" id="PS50983"/>
    </source>
</evidence>
<dbReference type="SUPFAM" id="SSF53807">
    <property type="entry name" value="Helical backbone' metal receptor"/>
    <property type="match status" value="1"/>
</dbReference>
<feature type="signal peptide" evidence="1">
    <location>
        <begin position="1"/>
        <end position="41"/>
    </location>
</feature>
<sequence>MALIVIRGDTMVPLSLFITAASRRRTVAALAAVLFAPTAFADEIVFKDQGNREVRLAKAAERVVSIVIPMASTVIALDGSTRKLIGMNPTAKSAVVEGILGKIFPEAKDIPSDVTAPNFVPNVEALTAANPDLVIQWGDRGADIVAPITNAGLTTMLILYGTEELTRDYMTMAAKAIGKPERIGELVEWRDRVQKDIQAKATAIPDDKKPNVLYLGRALSDISASGTKGNYNAWSIQLAGGRNASDELNGTVSVNKEQIAAWNPDVIFLNAFEAKLNIDWVYNDPILSLTNAAKSKRVYKMPLGGYRWDPPSQESPLSWMWTANLLHPEIFKYDLRAEMKTAYKTLYNYDLADSDIDNILWLREQGAAADYAQFEAK</sequence>
<evidence type="ECO:0000313" key="4">
    <source>
        <dbReference type="Proteomes" id="UP000290767"/>
    </source>
</evidence>
<dbReference type="Proteomes" id="UP000290767">
    <property type="component" value="Unassembled WGS sequence"/>
</dbReference>
<dbReference type="EMBL" id="MZMU01000015">
    <property type="protein sequence ID" value="RXT20969.1"/>
    <property type="molecule type" value="Genomic_DNA"/>
</dbReference>
<dbReference type="GO" id="GO:0071281">
    <property type="term" value="P:cellular response to iron ion"/>
    <property type="evidence" value="ECO:0007669"/>
    <property type="project" value="TreeGrafter"/>
</dbReference>
<dbReference type="AlphaFoldDB" id="A0A4Q1TQ93"/>
<feature type="chain" id="PRO_5020864159" evidence="1">
    <location>
        <begin position="42"/>
        <end position="377"/>
    </location>
</feature>
<dbReference type="PROSITE" id="PS50983">
    <property type="entry name" value="FE_B12_PBP"/>
    <property type="match status" value="1"/>
</dbReference>
<protein>
    <submittedName>
        <fullName evidence="3">ABC transporter substrate-binding protein</fullName>
    </submittedName>
</protein>
<dbReference type="Gene3D" id="1.20.58.2180">
    <property type="match status" value="1"/>
</dbReference>
<dbReference type="PANTHER" id="PTHR30535">
    <property type="entry name" value="VITAMIN B12-BINDING PROTEIN"/>
    <property type="match status" value="1"/>
</dbReference>
<dbReference type="Pfam" id="PF01497">
    <property type="entry name" value="Peripla_BP_2"/>
    <property type="match status" value="1"/>
</dbReference>
<gene>
    <name evidence="3" type="ORF">B5P46_22390</name>
</gene>
<reference evidence="3 4" key="1">
    <citation type="submission" date="2017-03" db="EMBL/GenBank/DDBJ databases">
        <authorList>
            <person name="Safronova V.I."/>
            <person name="Sazanova A.L."/>
            <person name="Chirak E.R."/>
        </authorList>
    </citation>
    <scope>NUCLEOTIDE SEQUENCE [LARGE SCALE GENOMIC DNA]</scope>
    <source>
        <strain evidence="3 4">Tri-43</strain>
    </source>
</reference>
<dbReference type="InterPro" id="IPR050902">
    <property type="entry name" value="ABC_Transporter_SBP"/>
</dbReference>
<dbReference type="PANTHER" id="PTHR30535:SF34">
    <property type="entry name" value="MOLYBDATE-BINDING PROTEIN MOLA"/>
    <property type="match status" value="1"/>
</dbReference>
<feature type="domain" description="Fe/B12 periplasmic-binding" evidence="2">
    <location>
        <begin position="62"/>
        <end position="330"/>
    </location>
</feature>